<accession>A0AAD7PNL2</accession>
<reference evidence="1" key="1">
    <citation type="journal article" date="2023" name="Science">
        <title>Elucidation of the pathway for biosynthesis of saponin adjuvants from the soapbark tree.</title>
        <authorList>
            <person name="Reed J."/>
            <person name="Orme A."/>
            <person name="El-Demerdash A."/>
            <person name="Owen C."/>
            <person name="Martin L.B.B."/>
            <person name="Misra R.C."/>
            <person name="Kikuchi S."/>
            <person name="Rejzek M."/>
            <person name="Martin A.C."/>
            <person name="Harkess A."/>
            <person name="Leebens-Mack J."/>
            <person name="Louveau T."/>
            <person name="Stephenson M.J."/>
            <person name="Osbourn A."/>
        </authorList>
    </citation>
    <scope>NUCLEOTIDE SEQUENCE</scope>
    <source>
        <strain evidence="1">S10</strain>
    </source>
</reference>
<proteinExistence type="predicted"/>
<gene>
    <name evidence="1" type="ORF">O6P43_016586</name>
</gene>
<protein>
    <submittedName>
        <fullName evidence="1">Copper chaperone SCO1/SenC</fullName>
    </submittedName>
</protein>
<dbReference type="Proteomes" id="UP001163823">
    <property type="component" value="Chromosome 7"/>
</dbReference>
<evidence type="ECO:0000313" key="2">
    <source>
        <dbReference type="Proteomes" id="UP001163823"/>
    </source>
</evidence>
<dbReference type="EMBL" id="JARAOO010000007">
    <property type="protein sequence ID" value="KAJ7961215.1"/>
    <property type="molecule type" value="Genomic_DNA"/>
</dbReference>
<comment type="caution">
    <text evidence="1">The sequence shown here is derived from an EMBL/GenBank/DDBJ whole genome shotgun (WGS) entry which is preliminary data.</text>
</comment>
<organism evidence="1 2">
    <name type="scientific">Quillaja saponaria</name>
    <name type="common">Soap bark tree</name>
    <dbReference type="NCBI Taxonomy" id="32244"/>
    <lineage>
        <taxon>Eukaryota</taxon>
        <taxon>Viridiplantae</taxon>
        <taxon>Streptophyta</taxon>
        <taxon>Embryophyta</taxon>
        <taxon>Tracheophyta</taxon>
        <taxon>Spermatophyta</taxon>
        <taxon>Magnoliopsida</taxon>
        <taxon>eudicotyledons</taxon>
        <taxon>Gunneridae</taxon>
        <taxon>Pentapetalae</taxon>
        <taxon>rosids</taxon>
        <taxon>fabids</taxon>
        <taxon>Fabales</taxon>
        <taxon>Quillajaceae</taxon>
        <taxon>Quillaja</taxon>
    </lineage>
</organism>
<dbReference type="KEGG" id="qsa:O6P43_016586"/>
<sequence>MSLCSKCPILNCGFQPCIQRFAVRILKGEIEDISRKTAQKKMELAEQLKDISKNFEVRSTDTMLKSHSFFGTTIF</sequence>
<name>A0AAD7PNL2_QUISA</name>
<keyword evidence="2" id="KW-1185">Reference proteome</keyword>
<evidence type="ECO:0000313" key="1">
    <source>
        <dbReference type="EMBL" id="KAJ7961215.1"/>
    </source>
</evidence>
<dbReference type="AlphaFoldDB" id="A0AAD7PNL2"/>